<name>A0AAV2GM08_9ROSI</name>
<gene>
    <name evidence="1" type="ORF">LTRI10_LOCUS50864</name>
</gene>
<protein>
    <submittedName>
        <fullName evidence="1">Uncharacterized protein</fullName>
    </submittedName>
</protein>
<organism evidence="1 2">
    <name type="scientific">Linum trigynum</name>
    <dbReference type="NCBI Taxonomy" id="586398"/>
    <lineage>
        <taxon>Eukaryota</taxon>
        <taxon>Viridiplantae</taxon>
        <taxon>Streptophyta</taxon>
        <taxon>Embryophyta</taxon>
        <taxon>Tracheophyta</taxon>
        <taxon>Spermatophyta</taxon>
        <taxon>Magnoliopsida</taxon>
        <taxon>eudicotyledons</taxon>
        <taxon>Gunneridae</taxon>
        <taxon>Pentapetalae</taxon>
        <taxon>rosids</taxon>
        <taxon>fabids</taxon>
        <taxon>Malpighiales</taxon>
        <taxon>Linaceae</taxon>
        <taxon>Linum</taxon>
    </lineage>
</organism>
<proteinExistence type="predicted"/>
<dbReference type="Proteomes" id="UP001497516">
    <property type="component" value="Chromosome 9"/>
</dbReference>
<reference evidence="1 2" key="1">
    <citation type="submission" date="2024-04" db="EMBL/GenBank/DDBJ databases">
        <authorList>
            <person name="Fracassetti M."/>
        </authorList>
    </citation>
    <scope>NUCLEOTIDE SEQUENCE [LARGE SCALE GENOMIC DNA]</scope>
</reference>
<accession>A0AAV2GM08</accession>
<evidence type="ECO:0000313" key="2">
    <source>
        <dbReference type="Proteomes" id="UP001497516"/>
    </source>
</evidence>
<evidence type="ECO:0000313" key="1">
    <source>
        <dbReference type="EMBL" id="CAL1411511.1"/>
    </source>
</evidence>
<sequence>MRMILLLVLCIILLLVLEWTILTIRSILSLASSVLLKKLYTTKEGVSRFYQRSADEDGKRRSGRKGEEICLKYLQLLYPNNFVKVPEYSHYDVTDKHPVTGRDMFFECKFSINRGFLLVCPRSSRSSF</sequence>
<keyword evidence="2" id="KW-1185">Reference proteome</keyword>
<dbReference type="EMBL" id="OZ034822">
    <property type="protein sequence ID" value="CAL1411511.1"/>
    <property type="molecule type" value="Genomic_DNA"/>
</dbReference>
<dbReference type="AlphaFoldDB" id="A0AAV2GM08"/>